<name>A0A498JBG2_MALDO</name>
<dbReference type="Proteomes" id="UP000290289">
    <property type="component" value="Chromosome 8"/>
</dbReference>
<evidence type="ECO:0000313" key="2">
    <source>
        <dbReference type="Proteomes" id="UP000290289"/>
    </source>
</evidence>
<sequence length="68" mass="8287">MGSKRLFFEICYIHDQIYVVPRPPVLCINIWRRMWETIRKVVSVLFHFFHLHRESAKSQKIKPTKFPS</sequence>
<comment type="caution">
    <text evidence="1">The sequence shown here is derived from an EMBL/GenBank/DDBJ whole genome shotgun (WGS) entry which is preliminary data.</text>
</comment>
<organism evidence="1 2">
    <name type="scientific">Malus domestica</name>
    <name type="common">Apple</name>
    <name type="synonym">Pyrus malus</name>
    <dbReference type="NCBI Taxonomy" id="3750"/>
    <lineage>
        <taxon>Eukaryota</taxon>
        <taxon>Viridiplantae</taxon>
        <taxon>Streptophyta</taxon>
        <taxon>Embryophyta</taxon>
        <taxon>Tracheophyta</taxon>
        <taxon>Spermatophyta</taxon>
        <taxon>Magnoliopsida</taxon>
        <taxon>eudicotyledons</taxon>
        <taxon>Gunneridae</taxon>
        <taxon>Pentapetalae</taxon>
        <taxon>rosids</taxon>
        <taxon>fabids</taxon>
        <taxon>Rosales</taxon>
        <taxon>Rosaceae</taxon>
        <taxon>Amygdaloideae</taxon>
        <taxon>Maleae</taxon>
        <taxon>Malus</taxon>
    </lineage>
</organism>
<accession>A0A498JBG2</accession>
<dbReference type="EMBL" id="RDQH01000334">
    <property type="protein sequence ID" value="RXH91444.1"/>
    <property type="molecule type" value="Genomic_DNA"/>
</dbReference>
<proteinExistence type="predicted"/>
<dbReference type="AlphaFoldDB" id="A0A498JBG2"/>
<reference evidence="1 2" key="1">
    <citation type="submission" date="2018-10" db="EMBL/GenBank/DDBJ databases">
        <title>A high-quality apple genome assembly.</title>
        <authorList>
            <person name="Hu J."/>
        </authorList>
    </citation>
    <scope>NUCLEOTIDE SEQUENCE [LARGE SCALE GENOMIC DNA]</scope>
    <source>
        <strain evidence="2">cv. HFTH1</strain>
        <tissue evidence="1">Young leaf</tissue>
    </source>
</reference>
<gene>
    <name evidence="1" type="ORF">DVH24_020467</name>
</gene>
<keyword evidence="2" id="KW-1185">Reference proteome</keyword>
<evidence type="ECO:0000313" key="1">
    <source>
        <dbReference type="EMBL" id="RXH91444.1"/>
    </source>
</evidence>
<protein>
    <submittedName>
        <fullName evidence="1">Uncharacterized protein</fullName>
    </submittedName>
</protein>